<evidence type="ECO:0000313" key="10">
    <source>
        <dbReference type="Proteomes" id="UP001377567"/>
    </source>
</evidence>
<dbReference type="InterPro" id="IPR039657">
    <property type="entry name" value="Dimethylallyltransferase"/>
</dbReference>
<comment type="function">
    <text evidence="5">Catalyzes the transfer of a dimethylallyl group onto the adenine at position 37.</text>
</comment>
<dbReference type="Pfam" id="PF01715">
    <property type="entry name" value="IPPT"/>
    <property type="match status" value="1"/>
</dbReference>
<dbReference type="InterPro" id="IPR030666">
    <property type="entry name" value="IPP_transferase_euk"/>
</dbReference>
<dbReference type="GO" id="GO:0005739">
    <property type="term" value="C:mitochondrion"/>
    <property type="evidence" value="ECO:0007669"/>
    <property type="project" value="TreeGrafter"/>
</dbReference>
<gene>
    <name evidence="9" type="ORF">DAKH74_052170</name>
</gene>
<keyword evidence="10" id="KW-1185">Reference proteome</keyword>
<sequence length="437" mass="49803">MRTGSAARPSCPAMSRVLPKVIVVAGTTGVGKSQLSIELARRFNGEVINSDAMQVYRGVPIVSNKHPFEEREGVPHHVMDYVPWGEEYHIQRFERDARSAIDDILCRGKVPVIVGGTHYYLQMLFEKLVPSAEGSSDTVALSPEQRAILDSNDKDKVYEALRDADPTTAARFHPNDTHRVRRMLEIFYTTGTPPSETFAKQTTTLRYDTLFLWLYSDPQPLDTRLDARVDQMLKLGAPEEIDELYADWLARDKPPCTGGVWQVIGFKEFLPWLQDGRRDDKLWQQGVDAMKLHTRQYARRQVKWIQKMLIPDVGAERVYVLNATDLTKWHSLVGDRAGSIAQQFMTNGADSITEAHAPPELERLVSQEATVARKAEATSDFKRYTCNVCRNHDDEKLIAIGTRNWEIHVRSRRHKSNLNRGAKKAAYEKWKAEQNNE</sequence>
<protein>
    <recommendedName>
        <fullName evidence="5 6">tRNA dimethylallyltransferase</fullName>
        <ecNumber evidence="5 6">2.5.1.75</ecNumber>
    </recommendedName>
</protein>
<dbReference type="Gene3D" id="1.10.20.140">
    <property type="match status" value="1"/>
</dbReference>
<evidence type="ECO:0000256" key="6">
    <source>
        <dbReference type="RuleBase" id="RU003783"/>
    </source>
</evidence>
<proteinExistence type="inferred from homology"/>
<evidence type="ECO:0000256" key="7">
    <source>
        <dbReference type="RuleBase" id="RU003785"/>
    </source>
</evidence>
<comment type="similarity">
    <text evidence="1 5 7">Belongs to the IPP transferase family.</text>
</comment>
<dbReference type="GO" id="GO:0052381">
    <property type="term" value="F:tRNA dimethylallyltransferase activity"/>
    <property type="evidence" value="ECO:0007669"/>
    <property type="project" value="UniProtKB-UniRule"/>
</dbReference>
<keyword evidence="2 5" id="KW-0808">Transferase</keyword>
<dbReference type="PANTHER" id="PTHR11088:SF89">
    <property type="entry name" value="TRNA DIMETHYLALLYLTRANSFERASE"/>
    <property type="match status" value="1"/>
</dbReference>
<dbReference type="EC" id="2.5.1.75" evidence="5 6"/>
<feature type="region of interest" description="Disordered" evidence="8">
    <location>
        <begin position="414"/>
        <end position="437"/>
    </location>
</feature>
<evidence type="ECO:0000256" key="5">
    <source>
        <dbReference type="PIRNR" id="PIRNR039110"/>
    </source>
</evidence>
<accession>A0AAV5S402</accession>
<keyword evidence="5 6" id="KW-0819">tRNA processing</keyword>
<dbReference type="Gene3D" id="3.40.50.300">
    <property type="entry name" value="P-loop containing nucleotide triphosphate hydrolases"/>
    <property type="match status" value="1"/>
</dbReference>
<dbReference type="InterPro" id="IPR018022">
    <property type="entry name" value="IPT"/>
</dbReference>
<comment type="catalytic activity">
    <reaction evidence="5 6">
        <text>adenosine(37) in tRNA + dimethylallyl diphosphate = N(6)-dimethylallyladenosine(37) in tRNA + diphosphate</text>
        <dbReference type="Rhea" id="RHEA:26482"/>
        <dbReference type="Rhea" id="RHEA-COMP:10162"/>
        <dbReference type="Rhea" id="RHEA-COMP:10375"/>
        <dbReference type="ChEBI" id="CHEBI:33019"/>
        <dbReference type="ChEBI" id="CHEBI:57623"/>
        <dbReference type="ChEBI" id="CHEBI:74411"/>
        <dbReference type="ChEBI" id="CHEBI:74415"/>
        <dbReference type="EC" id="2.5.1.75"/>
    </reaction>
</comment>
<comment type="caution">
    <text evidence="9">The sequence shown here is derived from an EMBL/GenBank/DDBJ whole genome shotgun (WGS) entry which is preliminary data.</text>
</comment>
<reference evidence="9 10" key="1">
    <citation type="journal article" date="2023" name="Elife">
        <title>Identification of key yeast species and microbe-microbe interactions impacting larval growth of Drosophila in the wild.</title>
        <authorList>
            <person name="Mure A."/>
            <person name="Sugiura Y."/>
            <person name="Maeda R."/>
            <person name="Honda K."/>
            <person name="Sakurai N."/>
            <person name="Takahashi Y."/>
            <person name="Watada M."/>
            <person name="Katoh T."/>
            <person name="Gotoh A."/>
            <person name="Gotoh Y."/>
            <person name="Taniguchi I."/>
            <person name="Nakamura K."/>
            <person name="Hayashi T."/>
            <person name="Katayama T."/>
            <person name="Uemura T."/>
            <person name="Hattori Y."/>
        </authorList>
    </citation>
    <scope>NUCLEOTIDE SEQUENCE [LARGE SCALE GENOMIC DNA]</scope>
    <source>
        <strain evidence="9 10">KH-74</strain>
    </source>
</reference>
<evidence type="ECO:0000313" key="9">
    <source>
        <dbReference type="EMBL" id="GMM58600.1"/>
    </source>
</evidence>
<evidence type="ECO:0000256" key="1">
    <source>
        <dbReference type="ARBA" id="ARBA00005842"/>
    </source>
</evidence>
<evidence type="ECO:0000256" key="8">
    <source>
        <dbReference type="SAM" id="MobiDB-lite"/>
    </source>
</evidence>
<dbReference type="Proteomes" id="UP001377567">
    <property type="component" value="Unassembled WGS sequence"/>
</dbReference>
<feature type="compositionally biased region" description="Basic residues" evidence="8">
    <location>
        <begin position="414"/>
        <end position="423"/>
    </location>
</feature>
<dbReference type="Gene3D" id="3.30.160.60">
    <property type="entry name" value="Classic Zinc Finger"/>
    <property type="match status" value="1"/>
</dbReference>
<evidence type="ECO:0000256" key="4">
    <source>
        <dbReference type="ARBA" id="ARBA00022840"/>
    </source>
</evidence>
<dbReference type="PIRSF" id="PIRSF039110">
    <property type="entry name" value="IPP_transferase"/>
    <property type="match status" value="1"/>
</dbReference>
<keyword evidence="3 5" id="KW-0547">Nucleotide-binding</keyword>
<dbReference type="PANTHER" id="PTHR11088">
    <property type="entry name" value="TRNA DIMETHYLALLYLTRANSFERASE"/>
    <property type="match status" value="1"/>
</dbReference>
<dbReference type="HAMAP" id="MF_00185">
    <property type="entry name" value="IPP_trans"/>
    <property type="match status" value="1"/>
</dbReference>
<dbReference type="InterPro" id="IPR027417">
    <property type="entry name" value="P-loop_NTPase"/>
</dbReference>
<dbReference type="AlphaFoldDB" id="A0AAV5S402"/>
<feature type="compositionally biased region" description="Basic and acidic residues" evidence="8">
    <location>
        <begin position="425"/>
        <end position="437"/>
    </location>
</feature>
<organism evidence="9 10">
    <name type="scientific">Maudiozyma humilis</name>
    <name type="common">Sour dough yeast</name>
    <name type="synonym">Kazachstania humilis</name>
    <dbReference type="NCBI Taxonomy" id="51915"/>
    <lineage>
        <taxon>Eukaryota</taxon>
        <taxon>Fungi</taxon>
        <taxon>Dikarya</taxon>
        <taxon>Ascomycota</taxon>
        <taxon>Saccharomycotina</taxon>
        <taxon>Saccharomycetes</taxon>
        <taxon>Saccharomycetales</taxon>
        <taxon>Saccharomycetaceae</taxon>
        <taxon>Maudiozyma</taxon>
    </lineage>
</organism>
<dbReference type="SUPFAM" id="SSF52540">
    <property type="entry name" value="P-loop containing nucleoside triphosphate hydrolases"/>
    <property type="match status" value="1"/>
</dbReference>
<dbReference type="NCBIfam" id="TIGR00174">
    <property type="entry name" value="miaA"/>
    <property type="match status" value="1"/>
</dbReference>
<dbReference type="GO" id="GO:0006400">
    <property type="term" value="P:tRNA modification"/>
    <property type="evidence" value="ECO:0007669"/>
    <property type="project" value="TreeGrafter"/>
</dbReference>
<dbReference type="GO" id="GO:0005524">
    <property type="term" value="F:ATP binding"/>
    <property type="evidence" value="ECO:0007669"/>
    <property type="project" value="UniProtKB-UniRule"/>
</dbReference>
<keyword evidence="5" id="KW-0963">Cytoplasm</keyword>
<name>A0AAV5S402_MAUHU</name>
<dbReference type="EMBL" id="BTGD01000025">
    <property type="protein sequence ID" value="GMM58600.1"/>
    <property type="molecule type" value="Genomic_DNA"/>
</dbReference>
<evidence type="ECO:0000256" key="3">
    <source>
        <dbReference type="ARBA" id="ARBA00022741"/>
    </source>
</evidence>
<evidence type="ECO:0000256" key="2">
    <source>
        <dbReference type="ARBA" id="ARBA00022679"/>
    </source>
</evidence>
<keyword evidence="4 5" id="KW-0067">ATP-binding</keyword>